<dbReference type="RefSeq" id="WP_027885960.1">
    <property type="nucleotide sequence ID" value="NZ_BMWY01000001.1"/>
</dbReference>
<dbReference type="Proteomes" id="UP000615593">
    <property type="component" value="Unassembled WGS sequence"/>
</dbReference>
<name>A0ABQ3BIL8_9FLAO</name>
<keyword evidence="3" id="KW-1185">Reference proteome</keyword>
<feature type="chain" id="PRO_5045869463" evidence="1">
    <location>
        <begin position="20"/>
        <end position="303"/>
    </location>
</feature>
<gene>
    <name evidence="2" type="ORF">GCM10008088_03450</name>
</gene>
<dbReference type="EMBL" id="BMWY01000001">
    <property type="protein sequence ID" value="GGZ45518.1"/>
    <property type="molecule type" value="Genomic_DNA"/>
</dbReference>
<evidence type="ECO:0000256" key="1">
    <source>
        <dbReference type="SAM" id="SignalP"/>
    </source>
</evidence>
<dbReference type="NCBIfam" id="TIGR03519">
    <property type="entry name" value="T9SS_PorP_fam"/>
    <property type="match status" value="1"/>
</dbReference>
<dbReference type="Pfam" id="PF11751">
    <property type="entry name" value="PorP_SprF"/>
    <property type="match status" value="1"/>
</dbReference>
<protein>
    <submittedName>
        <fullName evidence="2">Membrane protein</fullName>
    </submittedName>
</protein>
<sequence length="303" mass="33922">MKQFYLYLLLFFSLSVAFGQQDSQYTQYMYNTMSVNPGYTGTREVLSVIGLYRAQWVGLEGAPRTFNFAAHTPVGGRSLANVGLDVTSDNIGASTQKSIAANFSYILPLDGREDTRLSFGVRAGVDNLDIDINRLTVADLNDPNLTNLSHFSPVVGLGSYLYTDNWYLGVSTPNLLQTKRYNDVTVATYTNKAHIYVIGGYVYEMNRDLKFKPAFMLKSVSGAPLAVDLSANFYFNDKFTLGASYRLGSAVSAIAGFQASDEITIGYAYDYETTELSRYNSGSHEIFVRFELWANYRNRFRCF</sequence>
<keyword evidence="1" id="KW-0732">Signal</keyword>
<organism evidence="2 3">
    <name type="scientific">Mesonia mobilis</name>
    <dbReference type="NCBI Taxonomy" id="369791"/>
    <lineage>
        <taxon>Bacteria</taxon>
        <taxon>Pseudomonadati</taxon>
        <taxon>Bacteroidota</taxon>
        <taxon>Flavobacteriia</taxon>
        <taxon>Flavobacteriales</taxon>
        <taxon>Flavobacteriaceae</taxon>
        <taxon>Mesonia</taxon>
    </lineage>
</organism>
<accession>A0ABQ3BIL8</accession>
<evidence type="ECO:0000313" key="3">
    <source>
        <dbReference type="Proteomes" id="UP000615593"/>
    </source>
</evidence>
<reference evidence="3" key="1">
    <citation type="journal article" date="2019" name="Int. J. Syst. Evol. Microbiol.">
        <title>The Global Catalogue of Microorganisms (GCM) 10K type strain sequencing project: providing services to taxonomists for standard genome sequencing and annotation.</title>
        <authorList>
            <consortium name="The Broad Institute Genomics Platform"/>
            <consortium name="The Broad Institute Genome Sequencing Center for Infectious Disease"/>
            <person name="Wu L."/>
            <person name="Ma J."/>
        </authorList>
    </citation>
    <scope>NUCLEOTIDE SEQUENCE [LARGE SCALE GENOMIC DNA]</scope>
    <source>
        <strain evidence="3">KCTC 12708</strain>
    </source>
</reference>
<feature type="signal peptide" evidence="1">
    <location>
        <begin position="1"/>
        <end position="19"/>
    </location>
</feature>
<comment type="caution">
    <text evidence="2">The sequence shown here is derived from an EMBL/GenBank/DDBJ whole genome shotgun (WGS) entry which is preliminary data.</text>
</comment>
<evidence type="ECO:0000313" key="2">
    <source>
        <dbReference type="EMBL" id="GGZ45518.1"/>
    </source>
</evidence>
<dbReference type="InterPro" id="IPR019861">
    <property type="entry name" value="PorP/SprF_Bacteroidetes"/>
</dbReference>
<dbReference type="GeneID" id="94367989"/>
<proteinExistence type="predicted"/>